<dbReference type="AlphaFoldDB" id="A0AAP0RQV4"/>
<organism evidence="10 11">
    <name type="scientific">Liquidambar formosana</name>
    <name type="common">Formosan gum</name>
    <dbReference type="NCBI Taxonomy" id="63359"/>
    <lineage>
        <taxon>Eukaryota</taxon>
        <taxon>Viridiplantae</taxon>
        <taxon>Streptophyta</taxon>
        <taxon>Embryophyta</taxon>
        <taxon>Tracheophyta</taxon>
        <taxon>Spermatophyta</taxon>
        <taxon>Magnoliopsida</taxon>
        <taxon>eudicotyledons</taxon>
        <taxon>Gunneridae</taxon>
        <taxon>Pentapetalae</taxon>
        <taxon>Saxifragales</taxon>
        <taxon>Altingiaceae</taxon>
        <taxon>Liquidambar</taxon>
    </lineage>
</organism>
<accession>A0AAP0RQV4</accession>
<dbReference type="GO" id="GO:0019706">
    <property type="term" value="F:protein-cysteine S-palmitoyltransferase activity"/>
    <property type="evidence" value="ECO:0007669"/>
    <property type="project" value="UniProtKB-EC"/>
</dbReference>
<dbReference type="InterPro" id="IPR039859">
    <property type="entry name" value="PFA4/ZDH16/20/ERF2-like"/>
</dbReference>
<comment type="caution">
    <text evidence="10">The sequence shown here is derived from an EMBL/GenBank/DDBJ whole genome shotgun (WGS) entry which is preliminary data.</text>
</comment>
<evidence type="ECO:0000313" key="10">
    <source>
        <dbReference type="EMBL" id="KAK9280171.1"/>
    </source>
</evidence>
<dbReference type="PROSITE" id="PS50216">
    <property type="entry name" value="DHHC"/>
    <property type="match status" value="1"/>
</dbReference>
<feature type="transmembrane region" description="Helical" evidence="8">
    <location>
        <begin position="53"/>
        <end position="74"/>
    </location>
</feature>
<feature type="transmembrane region" description="Helical" evidence="8">
    <location>
        <begin position="197"/>
        <end position="222"/>
    </location>
</feature>
<dbReference type="EMBL" id="JBBPBK010000008">
    <property type="protein sequence ID" value="KAK9280171.1"/>
    <property type="molecule type" value="Genomic_DNA"/>
</dbReference>
<evidence type="ECO:0000256" key="5">
    <source>
        <dbReference type="ARBA" id="ARBA00022989"/>
    </source>
</evidence>
<dbReference type="EC" id="2.3.1.225" evidence="8"/>
<sequence>MKLLGLEMRGFADQKNCKVLSRLLIRCTVSCIFVFVAQFALSAVPRFFPASSLLTHLALSVLVLLAVVGFGRCIKRLLGVRASAPALVFFNVLFIWGVYMAVVRQAISPLMDIIFNGELVLLIIGLCSILSSDPGLVSQGSSCFDGLVESPVTEVEANYESSDSLRRVRYCRSCNAHIKGFDHHCPAFGNCIGQKNYVLFMVLLVGFVITEASYIACSSQFITEFRILDKTGWEETSLSGNLVVSTMIFSLLQVLWQGVFLGWHVYCVCFNIKTDEWINWTKYPEFQLPVQPQTGQSFTEMRFRNPYDKGVLCNVKEFLVPKE</sequence>
<comment type="subcellular location">
    <subcellularLocation>
        <location evidence="1">Endomembrane system</location>
        <topology evidence="1">Multi-pass membrane protein</topology>
    </subcellularLocation>
</comment>
<feature type="transmembrane region" description="Helical" evidence="8">
    <location>
        <begin position="86"/>
        <end position="107"/>
    </location>
</feature>
<feature type="domain" description="Palmitoyltransferase DHHC" evidence="9">
    <location>
        <begin position="166"/>
        <end position="280"/>
    </location>
</feature>
<evidence type="ECO:0000256" key="8">
    <source>
        <dbReference type="RuleBase" id="RU079119"/>
    </source>
</evidence>
<dbReference type="GO" id="GO:0005783">
    <property type="term" value="C:endoplasmic reticulum"/>
    <property type="evidence" value="ECO:0007669"/>
    <property type="project" value="TreeGrafter"/>
</dbReference>
<keyword evidence="3 8" id="KW-0808">Transferase</keyword>
<evidence type="ECO:0000256" key="3">
    <source>
        <dbReference type="ARBA" id="ARBA00022679"/>
    </source>
</evidence>
<dbReference type="PANTHER" id="PTHR22883">
    <property type="entry name" value="ZINC FINGER DHHC DOMAIN CONTAINING PROTEIN"/>
    <property type="match status" value="1"/>
</dbReference>
<keyword evidence="7 8" id="KW-0012">Acyltransferase</keyword>
<gene>
    <name evidence="10" type="ORF">L1049_013858</name>
</gene>
<evidence type="ECO:0000256" key="4">
    <source>
        <dbReference type="ARBA" id="ARBA00022692"/>
    </source>
</evidence>
<evidence type="ECO:0000256" key="2">
    <source>
        <dbReference type="ARBA" id="ARBA00008574"/>
    </source>
</evidence>
<feature type="transmembrane region" description="Helical" evidence="8">
    <location>
        <begin position="113"/>
        <end position="131"/>
    </location>
</feature>
<feature type="transmembrane region" description="Helical" evidence="8">
    <location>
        <begin position="23"/>
        <end position="41"/>
    </location>
</feature>
<evidence type="ECO:0000313" key="11">
    <source>
        <dbReference type="Proteomes" id="UP001415857"/>
    </source>
</evidence>
<keyword evidence="11" id="KW-1185">Reference proteome</keyword>
<evidence type="ECO:0000259" key="9">
    <source>
        <dbReference type="Pfam" id="PF01529"/>
    </source>
</evidence>
<protein>
    <recommendedName>
        <fullName evidence="8">S-acyltransferase</fullName>
        <ecNumber evidence="8">2.3.1.225</ecNumber>
    </recommendedName>
    <alternativeName>
        <fullName evidence="8">Palmitoyltransferase</fullName>
    </alternativeName>
</protein>
<dbReference type="PANTHER" id="PTHR22883:SF127">
    <property type="entry name" value="ZDHHC-TYPE PALMITOYLTRANSFERASE 3-RELATED"/>
    <property type="match status" value="1"/>
</dbReference>
<dbReference type="Pfam" id="PF01529">
    <property type="entry name" value="DHHC"/>
    <property type="match status" value="1"/>
</dbReference>
<feature type="transmembrane region" description="Helical" evidence="8">
    <location>
        <begin position="242"/>
        <end position="263"/>
    </location>
</feature>
<dbReference type="GO" id="GO:0006612">
    <property type="term" value="P:protein targeting to membrane"/>
    <property type="evidence" value="ECO:0007669"/>
    <property type="project" value="TreeGrafter"/>
</dbReference>
<dbReference type="GO" id="GO:0005794">
    <property type="term" value="C:Golgi apparatus"/>
    <property type="evidence" value="ECO:0007669"/>
    <property type="project" value="TreeGrafter"/>
</dbReference>
<dbReference type="Proteomes" id="UP001415857">
    <property type="component" value="Unassembled WGS sequence"/>
</dbReference>
<dbReference type="InterPro" id="IPR001594">
    <property type="entry name" value="Palmitoyltrfase_DHHC"/>
</dbReference>
<comment type="catalytic activity">
    <reaction evidence="8">
        <text>L-cysteinyl-[protein] + hexadecanoyl-CoA = S-hexadecanoyl-L-cysteinyl-[protein] + CoA</text>
        <dbReference type="Rhea" id="RHEA:36683"/>
        <dbReference type="Rhea" id="RHEA-COMP:10131"/>
        <dbReference type="Rhea" id="RHEA-COMP:11032"/>
        <dbReference type="ChEBI" id="CHEBI:29950"/>
        <dbReference type="ChEBI" id="CHEBI:57287"/>
        <dbReference type="ChEBI" id="CHEBI:57379"/>
        <dbReference type="ChEBI" id="CHEBI:74151"/>
        <dbReference type="EC" id="2.3.1.225"/>
    </reaction>
</comment>
<evidence type="ECO:0000256" key="7">
    <source>
        <dbReference type="ARBA" id="ARBA00023315"/>
    </source>
</evidence>
<evidence type="ECO:0000256" key="1">
    <source>
        <dbReference type="ARBA" id="ARBA00004127"/>
    </source>
</evidence>
<comment type="similarity">
    <text evidence="2 8">Belongs to the DHHC palmitoyltransferase family.</text>
</comment>
<evidence type="ECO:0000256" key="6">
    <source>
        <dbReference type="ARBA" id="ARBA00023136"/>
    </source>
</evidence>
<keyword evidence="5 8" id="KW-1133">Transmembrane helix</keyword>
<comment type="domain">
    <text evidence="8">The DHHC domain is required for palmitoyltransferase activity.</text>
</comment>
<reference evidence="10 11" key="1">
    <citation type="journal article" date="2024" name="Plant J.">
        <title>Genome sequences and population genomics reveal climatic adaptation and genomic divergence between two closely related sweetgum species.</title>
        <authorList>
            <person name="Xu W.Q."/>
            <person name="Ren C.Q."/>
            <person name="Zhang X.Y."/>
            <person name="Comes H.P."/>
            <person name="Liu X.H."/>
            <person name="Li Y.G."/>
            <person name="Kettle C.J."/>
            <person name="Jalonen R."/>
            <person name="Gaisberger H."/>
            <person name="Ma Y.Z."/>
            <person name="Qiu Y.X."/>
        </authorList>
    </citation>
    <scope>NUCLEOTIDE SEQUENCE [LARGE SCALE GENOMIC DNA]</scope>
    <source>
        <strain evidence="10">Hangzhou</strain>
    </source>
</reference>
<name>A0AAP0RQV4_LIQFO</name>
<keyword evidence="4 8" id="KW-0812">Transmembrane</keyword>
<proteinExistence type="inferred from homology"/>
<keyword evidence="6 8" id="KW-0472">Membrane</keyword>